<dbReference type="PROSITE" id="PS00122">
    <property type="entry name" value="CARBOXYLESTERASE_B_1"/>
    <property type="match status" value="1"/>
</dbReference>
<evidence type="ECO:0000256" key="1">
    <source>
        <dbReference type="ARBA" id="ARBA00005964"/>
    </source>
</evidence>
<dbReference type="EC" id="3.1.1.-" evidence="3"/>
<dbReference type="InterPro" id="IPR029058">
    <property type="entry name" value="AB_hydrolase_fold"/>
</dbReference>
<dbReference type="Proteomes" id="UP000246702">
    <property type="component" value="Unassembled WGS sequence"/>
</dbReference>
<evidence type="ECO:0000256" key="2">
    <source>
        <dbReference type="ARBA" id="ARBA00022801"/>
    </source>
</evidence>
<accession>A0A317V214</accession>
<evidence type="ECO:0000256" key="3">
    <source>
        <dbReference type="RuleBase" id="RU361235"/>
    </source>
</evidence>
<dbReference type="PANTHER" id="PTHR43918:SF4">
    <property type="entry name" value="CARBOXYLIC ESTER HYDROLASE"/>
    <property type="match status" value="1"/>
</dbReference>
<dbReference type="SUPFAM" id="SSF53474">
    <property type="entry name" value="alpha/beta-Hydrolases"/>
    <property type="match status" value="1"/>
</dbReference>
<name>A0A317V214_9EURO</name>
<dbReference type="InterPro" id="IPR050654">
    <property type="entry name" value="AChE-related_enzymes"/>
</dbReference>
<dbReference type="GO" id="GO:0052689">
    <property type="term" value="F:carboxylic ester hydrolase activity"/>
    <property type="evidence" value="ECO:0007669"/>
    <property type="project" value="TreeGrafter"/>
</dbReference>
<dbReference type="InterPro" id="IPR019826">
    <property type="entry name" value="Carboxylesterase_B_AS"/>
</dbReference>
<comment type="similarity">
    <text evidence="1 3">Belongs to the type-B carboxylesterase/lipase family.</text>
</comment>
<dbReference type="GeneID" id="37115090"/>
<keyword evidence="2 3" id="KW-0378">Hydrolase</keyword>
<gene>
    <name evidence="5" type="ORF">BO94DRAFT_540604</name>
</gene>
<protein>
    <recommendedName>
        <fullName evidence="3">Carboxylic ester hydrolase</fullName>
        <ecNumber evidence="3">3.1.1.-</ecNumber>
    </recommendedName>
</protein>
<sequence>MARNFVSGAFWLGLIAAVSALPGERHIVNRDGGSDSSSVPSVTLNNTIFVGRSLPEFDQELFLGIKFADEPVRFTPSTLKTAYNASDSDSGLYESGVDASGAVLYNATEYGYDCPGYGSDNVKLAELGWAKFGENCMNLNVVRPKRDSDELLPVMIWIFGGGWMEGATADPRYNLSYILHQGALNDKPVLGVSINYRVAAFGFLNSEEVMASGNTNLGLRDQRVALHWVKQNIEAFGGDPEKITIWGESAGAYSVGAHLVTNDGDNEGLFRAAIMESGNAVGPPWNGTDWYQPMYDQIVNATNCTTATDTLQCLREVPFDSLYAVAYNGLEWFGTIDGIFLKEYPQISITEGRFAKVPILHGTNTDEGVSFGTTGTNTDEECIQQLTASKRWNLNQDEATTILGLYPNISALSCPYGWGNVTWPARGYEYKRYESMAGDICMFAPRRLLGQNMVKYEENVYAYRWDVAALNDTSVIGVEHFAEIPFIFANPVQNITALGSDPARLALGNLAARMWTAFATDLDPNGHGVSDIPQWPKYDPSDPSNFVFRVPRTESYVEEDTFRAEGIEYINTIVR</sequence>
<dbReference type="InterPro" id="IPR002018">
    <property type="entry name" value="CarbesteraseB"/>
</dbReference>
<dbReference type="EMBL" id="MSFK01000050">
    <property type="protein sequence ID" value="PWY66847.1"/>
    <property type="molecule type" value="Genomic_DNA"/>
</dbReference>
<comment type="caution">
    <text evidence="5">The sequence shown here is derived from an EMBL/GenBank/DDBJ whole genome shotgun (WGS) entry which is preliminary data.</text>
</comment>
<dbReference type="PANTHER" id="PTHR43918">
    <property type="entry name" value="ACETYLCHOLINESTERASE"/>
    <property type="match status" value="1"/>
</dbReference>
<feature type="signal peptide" evidence="3">
    <location>
        <begin position="1"/>
        <end position="20"/>
    </location>
</feature>
<dbReference type="AlphaFoldDB" id="A0A317V214"/>
<evidence type="ECO:0000313" key="5">
    <source>
        <dbReference type="EMBL" id="PWY66847.1"/>
    </source>
</evidence>
<dbReference type="RefSeq" id="XP_025461783.1">
    <property type="nucleotide sequence ID" value="XM_025612947.1"/>
</dbReference>
<dbReference type="Pfam" id="PF00135">
    <property type="entry name" value="COesterase"/>
    <property type="match status" value="1"/>
</dbReference>
<keyword evidence="3" id="KW-0732">Signal</keyword>
<keyword evidence="6" id="KW-1185">Reference proteome</keyword>
<organism evidence="5 6">
    <name type="scientific">Aspergillus sclerotioniger CBS 115572</name>
    <dbReference type="NCBI Taxonomy" id="1450535"/>
    <lineage>
        <taxon>Eukaryota</taxon>
        <taxon>Fungi</taxon>
        <taxon>Dikarya</taxon>
        <taxon>Ascomycota</taxon>
        <taxon>Pezizomycotina</taxon>
        <taxon>Eurotiomycetes</taxon>
        <taxon>Eurotiomycetidae</taxon>
        <taxon>Eurotiales</taxon>
        <taxon>Aspergillaceae</taxon>
        <taxon>Aspergillus</taxon>
        <taxon>Aspergillus subgen. Circumdati</taxon>
    </lineage>
</organism>
<reference evidence="5 6" key="1">
    <citation type="submission" date="2016-12" db="EMBL/GenBank/DDBJ databases">
        <title>The genomes of Aspergillus section Nigri reveals drivers in fungal speciation.</title>
        <authorList>
            <consortium name="DOE Joint Genome Institute"/>
            <person name="Vesth T.C."/>
            <person name="Nybo J."/>
            <person name="Theobald S."/>
            <person name="Brandl J."/>
            <person name="Frisvad J.C."/>
            <person name="Nielsen K.F."/>
            <person name="Lyhne E.K."/>
            <person name="Kogle M.E."/>
            <person name="Kuo A."/>
            <person name="Riley R."/>
            <person name="Clum A."/>
            <person name="Nolan M."/>
            <person name="Lipzen A."/>
            <person name="Salamov A."/>
            <person name="Henrissat B."/>
            <person name="Wiebenga A."/>
            <person name="De Vries R.P."/>
            <person name="Grigoriev I.V."/>
            <person name="Mortensen U.H."/>
            <person name="Andersen M.R."/>
            <person name="Baker S.E."/>
        </authorList>
    </citation>
    <scope>NUCLEOTIDE SEQUENCE [LARGE SCALE GENOMIC DNA]</scope>
    <source>
        <strain evidence="5 6">CBS 115572</strain>
    </source>
</reference>
<evidence type="ECO:0000259" key="4">
    <source>
        <dbReference type="Pfam" id="PF00135"/>
    </source>
</evidence>
<feature type="domain" description="Carboxylesterase type B" evidence="4">
    <location>
        <begin position="105"/>
        <end position="544"/>
    </location>
</feature>
<evidence type="ECO:0000313" key="6">
    <source>
        <dbReference type="Proteomes" id="UP000246702"/>
    </source>
</evidence>
<dbReference type="OrthoDB" id="408631at2759"/>
<dbReference type="STRING" id="1450535.A0A317V214"/>
<feature type="chain" id="PRO_5016190584" description="Carboxylic ester hydrolase" evidence="3">
    <location>
        <begin position="21"/>
        <end position="575"/>
    </location>
</feature>
<dbReference type="Gene3D" id="3.40.50.1820">
    <property type="entry name" value="alpha/beta hydrolase"/>
    <property type="match status" value="1"/>
</dbReference>
<proteinExistence type="inferred from homology"/>